<evidence type="ECO:0000313" key="3">
    <source>
        <dbReference type="EMBL" id="HJB91847.1"/>
    </source>
</evidence>
<dbReference type="AlphaFoldDB" id="A0A9D2MS25"/>
<accession>A0A9D2MS25</accession>
<keyword evidence="2" id="KW-0687">Ribonucleoprotein</keyword>
<proteinExistence type="predicted"/>
<dbReference type="Proteomes" id="UP000886883">
    <property type="component" value="Unassembled WGS sequence"/>
</dbReference>
<dbReference type="GO" id="GO:0005840">
    <property type="term" value="C:ribosome"/>
    <property type="evidence" value="ECO:0007669"/>
    <property type="project" value="UniProtKB-KW"/>
</dbReference>
<keyword evidence="1" id="KW-0689">Ribosomal protein</keyword>
<dbReference type="GO" id="GO:1990904">
    <property type="term" value="C:ribonucleoprotein complex"/>
    <property type="evidence" value="ECO:0007669"/>
    <property type="project" value="UniProtKB-KW"/>
</dbReference>
<comment type="caution">
    <text evidence="3">The sequence shown here is derived from an EMBL/GenBank/DDBJ whole genome shotgun (WGS) entry which is preliminary data.</text>
</comment>
<gene>
    <name evidence="3" type="ORF">H9763_10360</name>
</gene>
<dbReference type="SUPFAM" id="SSF50104">
    <property type="entry name" value="Translation proteins SH3-like domain"/>
    <property type="match status" value="1"/>
</dbReference>
<protein>
    <submittedName>
        <fullName evidence="3">KOW domain-containing RNA-binding protein</fullName>
    </submittedName>
</protein>
<evidence type="ECO:0000256" key="1">
    <source>
        <dbReference type="ARBA" id="ARBA00022980"/>
    </source>
</evidence>
<reference evidence="3" key="1">
    <citation type="journal article" date="2021" name="PeerJ">
        <title>Extensive microbial diversity within the chicken gut microbiome revealed by metagenomics and culture.</title>
        <authorList>
            <person name="Gilroy R."/>
            <person name="Ravi A."/>
            <person name="Getino M."/>
            <person name="Pursley I."/>
            <person name="Horton D.L."/>
            <person name="Alikhan N.F."/>
            <person name="Baker D."/>
            <person name="Gharbi K."/>
            <person name="Hall N."/>
            <person name="Watson M."/>
            <person name="Adriaenssens E.M."/>
            <person name="Foster-Nyarko E."/>
            <person name="Jarju S."/>
            <person name="Secka A."/>
            <person name="Antonio M."/>
            <person name="Oren A."/>
            <person name="Chaudhuri R.R."/>
            <person name="La Ragione R."/>
            <person name="Hildebrand F."/>
            <person name="Pallen M.J."/>
        </authorList>
    </citation>
    <scope>NUCLEOTIDE SEQUENCE</scope>
    <source>
        <strain evidence="3">USAMLcec3-2134</strain>
    </source>
</reference>
<sequence length="87" mass="10048">MVGMLAVSRAGHDRDVLYLIVREEGERVYLADGVHRTYAAPKKKNRRHIQTVRSGISPELMEELSENPADADTKIKRWIKLYQKQNV</sequence>
<evidence type="ECO:0000313" key="4">
    <source>
        <dbReference type="Proteomes" id="UP000886883"/>
    </source>
</evidence>
<dbReference type="EMBL" id="DWXE01000040">
    <property type="protein sequence ID" value="HJB91847.1"/>
    <property type="molecule type" value="Genomic_DNA"/>
</dbReference>
<dbReference type="InterPro" id="IPR008991">
    <property type="entry name" value="Translation_prot_SH3-like_sf"/>
</dbReference>
<reference evidence="3" key="2">
    <citation type="submission" date="2021-04" db="EMBL/GenBank/DDBJ databases">
        <authorList>
            <person name="Gilroy R."/>
        </authorList>
    </citation>
    <scope>NUCLEOTIDE SEQUENCE</scope>
    <source>
        <strain evidence="3">USAMLcec3-2134</strain>
    </source>
</reference>
<name>A0A9D2MS25_9FIRM</name>
<organism evidence="3 4">
    <name type="scientific">Candidatus Eisenbergiella merdigallinarum</name>
    <dbReference type="NCBI Taxonomy" id="2838552"/>
    <lineage>
        <taxon>Bacteria</taxon>
        <taxon>Bacillati</taxon>
        <taxon>Bacillota</taxon>
        <taxon>Clostridia</taxon>
        <taxon>Lachnospirales</taxon>
        <taxon>Lachnospiraceae</taxon>
        <taxon>Eisenbergiella</taxon>
    </lineage>
</organism>
<dbReference type="InterPro" id="IPR041985">
    <property type="entry name" value="Ribosomal_eL14_KOW"/>
</dbReference>
<dbReference type="CDD" id="cd06088">
    <property type="entry name" value="KOW_RPL14"/>
    <property type="match status" value="1"/>
</dbReference>
<evidence type="ECO:0000256" key="2">
    <source>
        <dbReference type="ARBA" id="ARBA00023274"/>
    </source>
</evidence>